<dbReference type="InterPro" id="IPR013083">
    <property type="entry name" value="Znf_RING/FYVE/PHD"/>
</dbReference>
<accession>A0A835IAQ7</accession>
<reference evidence="8 9" key="1">
    <citation type="submission" date="2020-10" db="EMBL/GenBank/DDBJ databases">
        <title>The Coptis chinensis genome and diversification of protoberbering-type alkaloids.</title>
        <authorList>
            <person name="Wang B."/>
            <person name="Shu S."/>
            <person name="Song C."/>
            <person name="Liu Y."/>
        </authorList>
    </citation>
    <scope>NUCLEOTIDE SEQUENCE [LARGE SCALE GENOMIC DNA]</scope>
    <source>
        <strain evidence="8">HL-2020</strain>
        <tissue evidence="8">Leaf</tissue>
    </source>
</reference>
<evidence type="ECO:0000259" key="7">
    <source>
        <dbReference type="PROSITE" id="PS51050"/>
    </source>
</evidence>
<dbReference type="Gene3D" id="3.30.40.10">
    <property type="entry name" value="Zinc/RING finger domain, C3HC4 (zinc finger)"/>
    <property type="match status" value="1"/>
</dbReference>
<evidence type="ECO:0000259" key="6">
    <source>
        <dbReference type="PROSITE" id="PS50016"/>
    </source>
</evidence>
<evidence type="ECO:0000313" key="8">
    <source>
        <dbReference type="EMBL" id="KAF9613322.1"/>
    </source>
</evidence>
<dbReference type="GO" id="GO:0008270">
    <property type="term" value="F:zinc ion binding"/>
    <property type="evidence" value="ECO:0007669"/>
    <property type="project" value="UniProtKB-KW"/>
</dbReference>
<feature type="compositionally biased region" description="Polar residues" evidence="5">
    <location>
        <begin position="116"/>
        <end position="133"/>
    </location>
</feature>
<keyword evidence="3" id="KW-0862">Zinc</keyword>
<dbReference type="InterPro" id="IPR019787">
    <property type="entry name" value="Znf_PHD-finger"/>
</dbReference>
<dbReference type="EMBL" id="JADFTS010000003">
    <property type="protein sequence ID" value="KAF9613322.1"/>
    <property type="molecule type" value="Genomic_DNA"/>
</dbReference>
<feature type="compositionally biased region" description="Basic and acidic residues" evidence="5">
    <location>
        <begin position="201"/>
        <end position="223"/>
    </location>
</feature>
<dbReference type="PROSITE" id="PS50016">
    <property type="entry name" value="ZF_PHD_2"/>
    <property type="match status" value="1"/>
</dbReference>
<dbReference type="InterPro" id="IPR011011">
    <property type="entry name" value="Znf_FYVE_PHD"/>
</dbReference>
<feature type="compositionally biased region" description="Basic and acidic residues" evidence="5">
    <location>
        <begin position="134"/>
        <end position="148"/>
    </location>
</feature>
<protein>
    <submittedName>
        <fullName evidence="8">Uncharacterized protein</fullName>
    </submittedName>
</protein>
<dbReference type="PANTHER" id="PTHR46510">
    <property type="entry name" value="BROMODOMAIN ADJACENT TO ZINC FINGER DOMAIN PROTEIN 1A"/>
    <property type="match status" value="1"/>
</dbReference>
<comment type="caution">
    <text evidence="8">The sequence shown here is derived from an EMBL/GenBank/DDBJ whole genome shotgun (WGS) entry which is preliminary data.</text>
</comment>
<evidence type="ECO:0000256" key="5">
    <source>
        <dbReference type="SAM" id="MobiDB-lite"/>
    </source>
</evidence>
<proteinExistence type="predicted"/>
<sequence>MNTRSDMLIQSSLPGSIEAALSFLSDDRKPDLLCDWIPRDETWLNCQKGDELPKDSCRELISTEEANDCAAGSSSLVLSPACYKLSSISNMCASSTPNLVYKRRKLQRNSVALLSAQETNSKKGSGGCPSNISSKDDSFESQTKKKTEITGAPVLSSGVHNGDLKCNGSTSTFGQIHRHNPDVNYYTRIKKKGVKPVSKSDSIDGHSSGKEHQFDEALDRKSSLESSNGNDSVSSSKSKLELGSSSMKTDMDDTGECSSSGLLSDESISEKERCISLLRSHGLLEGVSPIKSCAQIDGLGVKADKHCSQLCKSCGQSENPVNMLICDNCEGAFHVSCCNPKIKKIPIQEWYCHPCLRKKHMFTMESLTKKSFNIKCERSKCRNKASESEPSLLEFMLKDTEAYKTEVRIGKGFQADIPEWCGPVSEEYDCFGEPLDIDPQECGSLNERNTNRLSTTAVGNWLQCREVLDDGLLGENAEGTICGKWRRAPLFEVQTDDWDCSCSVLWDPIHADCAVPQLRPRLGGKKPKFDCSQNNTKDVKTVALKDGDT</sequence>
<dbReference type="Pfam" id="PF00628">
    <property type="entry name" value="PHD"/>
    <property type="match status" value="1"/>
</dbReference>
<feature type="compositionally biased region" description="Low complexity" evidence="5">
    <location>
        <begin position="224"/>
        <end position="246"/>
    </location>
</feature>
<feature type="domain" description="CW-type" evidence="7">
    <location>
        <begin position="455"/>
        <end position="521"/>
    </location>
</feature>
<feature type="region of interest" description="Disordered" evidence="5">
    <location>
        <begin position="188"/>
        <end position="264"/>
    </location>
</feature>
<keyword evidence="1" id="KW-0479">Metal-binding</keyword>
<dbReference type="GO" id="GO:0000228">
    <property type="term" value="C:nuclear chromosome"/>
    <property type="evidence" value="ECO:0007669"/>
    <property type="project" value="TreeGrafter"/>
</dbReference>
<feature type="region of interest" description="Disordered" evidence="5">
    <location>
        <begin position="116"/>
        <end position="154"/>
    </location>
</feature>
<dbReference type="Proteomes" id="UP000631114">
    <property type="component" value="Unassembled WGS sequence"/>
</dbReference>
<organism evidence="8 9">
    <name type="scientific">Coptis chinensis</name>
    <dbReference type="NCBI Taxonomy" id="261450"/>
    <lineage>
        <taxon>Eukaryota</taxon>
        <taxon>Viridiplantae</taxon>
        <taxon>Streptophyta</taxon>
        <taxon>Embryophyta</taxon>
        <taxon>Tracheophyta</taxon>
        <taxon>Spermatophyta</taxon>
        <taxon>Magnoliopsida</taxon>
        <taxon>Ranunculales</taxon>
        <taxon>Ranunculaceae</taxon>
        <taxon>Coptidoideae</taxon>
        <taxon>Coptis</taxon>
    </lineage>
</organism>
<dbReference type="GO" id="GO:0006338">
    <property type="term" value="P:chromatin remodeling"/>
    <property type="evidence" value="ECO:0007669"/>
    <property type="project" value="InterPro"/>
</dbReference>
<evidence type="ECO:0000256" key="4">
    <source>
        <dbReference type="PROSITE-ProRule" id="PRU00146"/>
    </source>
</evidence>
<evidence type="ECO:0000313" key="9">
    <source>
        <dbReference type="Proteomes" id="UP000631114"/>
    </source>
</evidence>
<evidence type="ECO:0000256" key="3">
    <source>
        <dbReference type="ARBA" id="ARBA00022833"/>
    </source>
</evidence>
<dbReference type="SMART" id="SM00249">
    <property type="entry name" value="PHD"/>
    <property type="match status" value="1"/>
</dbReference>
<name>A0A835IAQ7_9MAGN</name>
<dbReference type="PROSITE" id="PS01359">
    <property type="entry name" value="ZF_PHD_1"/>
    <property type="match status" value="1"/>
</dbReference>
<dbReference type="PROSITE" id="PS51050">
    <property type="entry name" value="ZF_CW"/>
    <property type="match status" value="1"/>
</dbReference>
<dbReference type="AlphaFoldDB" id="A0A835IAQ7"/>
<evidence type="ECO:0000256" key="2">
    <source>
        <dbReference type="ARBA" id="ARBA00022771"/>
    </source>
</evidence>
<dbReference type="FunFam" id="3.30.40.100:FF:000005">
    <property type="entry name" value="uncharacterized protein LOC106759733 isoform X4"/>
    <property type="match status" value="1"/>
</dbReference>
<dbReference type="GO" id="GO:0008623">
    <property type="term" value="C:CHRAC"/>
    <property type="evidence" value="ECO:0007669"/>
    <property type="project" value="TreeGrafter"/>
</dbReference>
<feature type="domain" description="PHD-type" evidence="6">
    <location>
        <begin position="308"/>
        <end position="358"/>
    </location>
</feature>
<dbReference type="InterPro" id="IPR011124">
    <property type="entry name" value="Znf_CW"/>
</dbReference>
<dbReference type="GO" id="GO:0003677">
    <property type="term" value="F:DNA binding"/>
    <property type="evidence" value="ECO:0007669"/>
    <property type="project" value="TreeGrafter"/>
</dbReference>
<keyword evidence="9" id="KW-1185">Reference proteome</keyword>
<dbReference type="GO" id="GO:0031445">
    <property type="term" value="P:regulation of heterochromatin formation"/>
    <property type="evidence" value="ECO:0007669"/>
    <property type="project" value="TreeGrafter"/>
</dbReference>
<dbReference type="InterPro" id="IPR047171">
    <property type="entry name" value="BAZ1A"/>
</dbReference>
<dbReference type="InterPro" id="IPR019786">
    <property type="entry name" value="Zinc_finger_PHD-type_CS"/>
</dbReference>
<dbReference type="InterPro" id="IPR001965">
    <property type="entry name" value="Znf_PHD"/>
</dbReference>
<gene>
    <name evidence="8" type="ORF">IFM89_006832</name>
</gene>
<dbReference type="GO" id="GO:0045740">
    <property type="term" value="P:positive regulation of DNA replication"/>
    <property type="evidence" value="ECO:0007669"/>
    <property type="project" value="TreeGrafter"/>
</dbReference>
<evidence type="ECO:0000256" key="1">
    <source>
        <dbReference type="ARBA" id="ARBA00022723"/>
    </source>
</evidence>
<keyword evidence="2 4" id="KW-0863">Zinc-finger</keyword>
<dbReference type="Gene3D" id="3.30.40.100">
    <property type="match status" value="1"/>
</dbReference>
<dbReference type="GO" id="GO:0006355">
    <property type="term" value="P:regulation of DNA-templated transcription"/>
    <property type="evidence" value="ECO:0007669"/>
    <property type="project" value="TreeGrafter"/>
</dbReference>
<dbReference type="SUPFAM" id="SSF57903">
    <property type="entry name" value="FYVE/PHD zinc finger"/>
    <property type="match status" value="1"/>
</dbReference>
<dbReference type="PANTHER" id="PTHR46510:SF1">
    <property type="entry name" value="BROMODOMAIN ADJACENT TO ZINC FINGER DOMAIN PROTEIN 1A"/>
    <property type="match status" value="1"/>
</dbReference>
<dbReference type="OrthoDB" id="787137at2759"/>